<dbReference type="Gene3D" id="3.30.2310.20">
    <property type="entry name" value="RelE-like"/>
    <property type="match status" value="1"/>
</dbReference>
<comment type="similarity">
    <text evidence="1">Belongs to the RelE toxin family.</text>
</comment>
<dbReference type="RefSeq" id="WP_164994321.1">
    <property type="nucleotide sequence ID" value="NZ_CP049055.1"/>
</dbReference>
<organism evidence="3 4">
    <name type="scientific">Kuenenia stuttgartiensis</name>
    <dbReference type="NCBI Taxonomy" id="174633"/>
    <lineage>
        <taxon>Bacteria</taxon>
        <taxon>Pseudomonadati</taxon>
        <taxon>Planctomycetota</taxon>
        <taxon>Candidatus Brocadiia</taxon>
        <taxon>Candidatus Brocadiales</taxon>
        <taxon>Candidatus Brocadiaceae</taxon>
        <taxon>Candidatus Kuenenia</taxon>
    </lineage>
</organism>
<dbReference type="Proteomes" id="UP000501926">
    <property type="component" value="Chromosome"/>
</dbReference>
<dbReference type="NCBIfam" id="TIGR02385">
    <property type="entry name" value="RelE_StbE"/>
    <property type="match status" value="1"/>
</dbReference>
<dbReference type="SUPFAM" id="SSF143011">
    <property type="entry name" value="RelE-like"/>
    <property type="match status" value="1"/>
</dbReference>
<reference evidence="3 4" key="1">
    <citation type="submission" date="2020-02" db="EMBL/GenBank/DDBJ databases">
        <title>Newly sequenced genome of strain CSTR1 showed variability in Candidatus Kuenenia stuttgartiensis genomes.</title>
        <authorList>
            <person name="Ding C."/>
            <person name="Adrian L."/>
        </authorList>
    </citation>
    <scope>NUCLEOTIDE SEQUENCE [LARGE SCALE GENOMIC DNA]</scope>
    <source>
        <strain evidence="3 4">CSTR1</strain>
    </source>
</reference>
<dbReference type="Pfam" id="PF05016">
    <property type="entry name" value="ParE_toxin"/>
    <property type="match status" value="1"/>
</dbReference>
<proteinExistence type="inferred from homology"/>
<evidence type="ECO:0000256" key="1">
    <source>
        <dbReference type="ARBA" id="ARBA00006226"/>
    </source>
</evidence>
<dbReference type="PANTHER" id="PTHR35601">
    <property type="entry name" value="TOXIN RELE"/>
    <property type="match status" value="1"/>
</dbReference>
<dbReference type="AlphaFoldDB" id="A0A6G7GIQ5"/>
<evidence type="ECO:0000313" key="4">
    <source>
        <dbReference type="Proteomes" id="UP000501926"/>
    </source>
</evidence>
<protein>
    <submittedName>
        <fullName evidence="3">Type II toxin-antitoxin system mRNA interferase toxin, RelE/StbE family</fullName>
    </submittedName>
</protein>
<keyword evidence="2" id="KW-1277">Toxin-antitoxin system</keyword>
<name>A0A6G7GIQ5_KUEST</name>
<dbReference type="PANTHER" id="PTHR35601:SF1">
    <property type="entry name" value="TOXIN RELE"/>
    <property type="match status" value="1"/>
</dbReference>
<dbReference type="EMBL" id="CP049055">
    <property type="protein sequence ID" value="QII09500.1"/>
    <property type="molecule type" value="Genomic_DNA"/>
</dbReference>
<evidence type="ECO:0000313" key="3">
    <source>
        <dbReference type="EMBL" id="QII09500.1"/>
    </source>
</evidence>
<dbReference type="InterPro" id="IPR007712">
    <property type="entry name" value="RelE/ParE_toxin"/>
</dbReference>
<accession>A0A6G7GIQ5</accession>
<sequence length="87" mass="10423">MIYSVKFTHQAEEDIVRLDKPIAQHVSNKIDWLSQSIEYITPFPFGDKYKGKYKLRVGDWRVIYSFEHTTQIITVYAVRHRSEVYKI</sequence>
<evidence type="ECO:0000256" key="2">
    <source>
        <dbReference type="ARBA" id="ARBA00022649"/>
    </source>
</evidence>
<gene>
    <name evidence="3" type="ORF">KsCSTR_01210</name>
</gene>
<dbReference type="InterPro" id="IPR035093">
    <property type="entry name" value="RelE/ParE_toxin_dom_sf"/>
</dbReference>